<evidence type="ECO:0000259" key="2">
    <source>
        <dbReference type="Pfam" id="PF08327"/>
    </source>
</evidence>
<protein>
    <submittedName>
        <fullName evidence="3">ATPase</fullName>
    </submittedName>
</protein>
<sequence>MKDYKKYFIIPAEPEEVFAALTNPATIQLWSGEPAEMSTVPGSDFSLWDGSISGRNIEFTEGKKIVQEWFFGDQETESIVTIILHQDKKGTSVELRHTNIPDEDYNDIVEGWNEVYFGALQDFYQGE</sequence>
<evidence type="ECO:0000256" key="1">
    <source>
        <dbReference type="ARBA" id="ARBA00006817"/>
    </source>
</evidence>
<dbReference type="OrthoDB" id="1445093at2"/>
<proteinExistence type="inferred from homology"/>
<keyword evidence="4" id="KW-1185">Reference proteome</keyword>
<dbReference type="Proteomes" id="UP000030185">
    <property type="component" value="Unassembled WGS sequence"/>
</dbReference>
<feature type="domain" description="Activator of Hsp90 ATPase homologue 1/2-like C-terminal" evidence="2">
    <location>
        <begin position="12"/>
        <end position="120"/>
    </location>
</feature>
<evidence type="ECO:0000313" key="3">
    <source>
        <dbReference type="EMBL" id="GAL85608.1"/>
    </source>
</evidence>
<dbReference type="EMBL" id="BBLT01000005">
    <property type="protein sequence ID" value="GAL85608.1"/>
    <property type="molecule type" value="Genomic_DNA"/>
</dbReference>
<dbReference type="AlphaFoldDB" id="A0A098LHI0"/>
<comment type="similarity">
    <text evidence="1">Belongs to the AHA1 family.</text>
</comment>
<accession>A0A098LHI0</accession>
<dbReference type="InterPro" id="IPR023393">
    <property type="entry name" value="START-like_dom_sf"/>
</dbReference>
<evidence type="ECO:0000313" key="4">
    <source>
        <dbReference type="Proteomes" id="UP000030185"/>
    </source>
</evidence>
<dbReference type="SUPFAM" id="SSF55961">
    <property type="entry name" value="Bet v1-like"/>
    <property type="match status" value="1"/>
</dbReference>
<dbReference type="RefSeq" id="WP_045464379.1">
    <property type="nucleotide sequence ID" value="NZ_BBLT01000005.1"/>
</dbReference>
<organism evidence="3 4">
    <name type="scientific">Sporocytophaga myxococcoides</name>
    <dbReference type="NCBI Taxonomy" id="153721"/>
    <lineage>
        <taxon>Bacteria</taxon>
        <taxon>Pseudomonadati</taxon>
        <taxon>Bacteroidota</taxon>
        <taxon>Cytophagia</taxon>
        <taxon>Cytophagales</taxon>
        <taxon>Cytophagaceae</taxon>
        <taxon>Sporocytophaga</taxon>
    </lineage>
</organism>
<dbReference type="InterPro" id="IPR013538">
    <property type="entry name" value="ASHA1/2-like_C"/>
</dbReference>
<comment type="caution">
    <text evidence="3">The sequence shown here is derived from an EMBL/GenBank/DDBJ whole genome shotgun (WGS) entry which is preliminary data.</text>
</comment>
<reference evidence="3 4" key="1">
    <citation type="submission" date="2014-09" db="EMBL/GenBank/DDBJ databases">
        <title>Sporocytophaga myxococcoides PG-01 genome sequencing.</title>
        <authorList>
            <person name="Liu L."/>
            <person name="Gao P.J."/>
            <person name="Chen G.J."/>
            <person name="Wang L.S."/>
        </authorList>
    </citation>
    <scope>NUCLEOTIDE SEQUENCE [LARGE SCALE GENOMIC DNA]</scope>
    <source>
        <strain evidence="3 4">PG-01</strain>
    </source>
</reference>
<dbReference type="Gene3D" id="3.30.530.20">
    <property type="match status" value="1"/>
</dbReference>
<gene>
    <name evidence="3" type="ORF">MYP_2837</name>
</gene>
<dbReference type="Pfam" id="PF08327">
    <property type="entry name" value="AHSA1"/>
    <property type="match status" value="1"/>
</dbReference>
<name>A0A098LHI0_9BACT</name>
<dbReference type="eggNOG" id="COG3832">
    <property type="taxonomic scope" value="Bacteria"/>
</dbReference>
<dbReference type="STRING" id="153721.MYP_2837"/>